<evidence type="ECO:0000259" key="2">
    <source>
        <dbReference type="Pfam" id="PF11001"/>
    </source>
</evidence>
<comment type="caution">
    <text evidence="3">The sequence shown here is derived from an EMBL/GenBank/DDBJ whole genome shotgun (WGS) entry which is preliminary data.</text>
</comment>
<evidence type="ECO:0000256" key="1">
    <source>
        <dbReference type="SAM" id="MobiDB-lite"/>
    </source>
</evidence>
<dbReference type="PANTHER" id="PTHR36102">
    <property type="entry name" value="CHROMOSOME 10, WHOLE GENOME SHOTGUN SEQUENCE"/>
    <property type="match status" value="1"/>
</dbReference>
<sequence length="597" mass="67056">MVNGPYPRGQLPYRQGYHSLHRLGADYYSQEDRIAEDSEWSRAPMTIARGLRDLCQIPGQNFFVAAEENGKVICLSSPVGSSQLDHEQFFDQGAFINSINQRRRGISKLRAGLHELKKLTIFAPADPPDESELGPRTVLNIQEVGRARPQLRHSYSNTMVRDEYADNVNRRSRKRPRAGSRQPAVASRHAIQATKGIRIGDGDAVYAFYDHHLRCCQQTACKIIAKQWVKAVAPKKQSTNPYTKGHESRPDWWPKVYCKYGEDTYRELRHKEPDHLGKDERVYLLCHILRMIVEPEHKRHSAIRKVNLDLKTLEDLTYEALSSFFGDKDSLANKNKKPLLEDIFKIARQEARYKDNEINGDTEVFVSSVGGNDAGNEPASDSEEDERKFTPASSVASPVEPNGPQIMMPQVQVSENRESGQFPDHNFSESVSLRAAPYSHPDFESELPERPNYMEAHGVGNQAQNYNPSHLGLSDMYPSPQETSRRSSAFNSGSDYQSPATPVTYSPWPATSAPHSTPMYGFPPQHSNVQVFGQLSQGQAYTAQALDGLPRQAADAHHADIFVTRAVSQCPIPAHSGFSHYVTDETSLMGHDIKSER</sequence>
<dbReference type="Proteomes" id="UP001148614">
    <property type="component" value="Unassembled WGS sequence"/>
</dbReference>
<evidence type="ECO:0000313" key="3">
    <source>
        <dbReference type="EMBL" id="KAJ3577327.1"/>
    </source>
</evidence>
<dbReference type="EMBL" id="JANPWZ010000390">
    <property type="protein sequence ID" value="KAJ3577327.1"/>
    <property type="molecule type" value="Genomic_DNA"/>
</dbReference>
<dbReference type="InterPro" id="IPR021264">
    <property type="entry name" value="AFUB_079030/YDR124W-like"/>
</dbReference>
<keyword evidence="4" id="KW-1185">Reference proteome</keyword>
<feature type="region of interest" description="Disordered" evidence="1">
    <location>
        <begin position="475"/>
        <end position="501"/>
    </location>
</feature>
<dbReference type="InterPro" id="IPR047092">
    <property type="entry name" value="AFUB_07903/YDR124W-like_hel"/>
</dbReference>
<dbReference type="AlphaFoldDB" id="A0A9W8TN05"/>
<feature type="compositionally biased region" description="Polar residues" evidence="1">
    <location>
        <begin position="480"/>
        <end position="501"/>
    </location>
</feature>
<name>A0A9W8TN05_9PEZI</name>
<accession>A0A9W8TN05</accession>
<dbReference type="PANTHER" id="PTHR36102:SF1">
    <property type="entry name" value="YDR124W-LIKE HELICAL BUNDLE DOMAIN-CONTAINING PROTEIN"/>
    <property type="match status" value="1"/>
</dbReference>
<proteinExistence type="predicted"/>
<reference evidence="3" key="1">
    <citation type="submission" date="2022-07" db="EMBL/GenBank/DDBJ databases">
        <title>Genome Sequence of Xylaria arbuscula.</title>
        <authorList>
            <person name="Buettner E."/>
        </authorList>
    </citation>
    <scope>NUCLEOTIDE SEQUENCE</scope>
    <source>
        <strain evidence="3">VT107</strain>
    </source>
</reference>
<feature type="region of interest" description="Disordered" evidence="1">
    <location>
        <begin position="164"/>
        <end position="189"/>
    </location>
</feature>
<protein>
    <recommendedName>
        <fullName evidence="2">Subtelomeric hrmA-associated cluster protein AFUB-079030/YDR124W-like helical bundle domain-containing protein</fullName>
    </recommendedName>
</protein>
<evidence type="ECO:0000313" key="4">
    <source>
        <dbReference type="Proteomes" id="UP001148614"/>
    </source>
</evidence>
<organism evidence="3 4">
    <name type="scientific">Xylaria arbuscula</name>
    <dbReference type="NCBI Taxonomy" id="114810"/>
    <lineage>
        <taxon>Eukaryota</taxon>
        <taxon>Fungi</taxon>
        <taxon>Dikarya</taxon>
        <taxon>Ascomycota</taxon>
        <taxon>Pezizomycotina</taxon>
        <taxon>Sordariomycetes</taxon>
        <taxon>Xylariomycetidae</taxon>
        <taxon>Xylariales</taxon>
        <taxon>Xylariaceae</taxon>
        <taxon>Xylaria</taxon>
    </lineage>
</organism>
<feature type="region of interest" description="Disordered" evidence="1">
    <location>
        <begin position="365"/>
        <end position="406"/>
    </location>
</feature>
<dbReference type="Pfam" id="PF11001">
    <property type="entry name" value="AFUB_07903_YDR124W_hel"/>
    <property type="match status" value="1"/>
</dbReference>
<feature type="domain" description="Subtelomeric hrmA-associated cluster protein AFUB-079030/YDR124W-like helical bundle" evidence="2">
    <location>
        <begin position="198"/>
        <end position="348"/>
    </location>
</feature>
<dbReference type="VEuPathDB" id="FungiDB:F4678DRAFT_456494"/>
<gene>
    <name evidence="3" type="ORF">NPX13_g3242</name>
</gene>